<dbReference type="RefSeq" id="WP_131307760.1">
    <property type="nucleotide sequence ID" value="NZ_SJFN01000008.1"/>
</dbReference>
<feature type="region of interest" description="Disordered" evidence="1">
    <location>
        <begin position="43"/>
        <end position="79"/>
    </location>
</feature>
<sequence length="174" mass="19040">MSWTDDRVELLKKLWSDGLSASQIAGELGGVTRNAVIGKVHRLGLSGRAKAPQPQAQRPKKPTTRPATSSVRPVGANGTIGNLALKSETAPATRPQTAPQPLVYSLSEEPLIANANVLQITEQTCKWPLGDPSTEDFHFCARRSDVGIPYCGYHARIAYQPVSERRRDRRVARM</sequence>
<evidence type="ECO:0000313" key="3">
    <source>
        <dbReference type="Proteomes" id="UP000292781"/>
    </source>
</evidence>
<evidence type="ECO:0000256" key="1">
    <source>
        <dbReference type="SAM" id="MobiDB-lite"/>
    </source>
</evidence>
<reference evidence="2 3" key="1">
    <citation type="submission" date="2019-02" db="EMBL/GenBank/DDBJ databases">
        <title>Siculibacillus lacustris gen. nov., sp. nov., a new rosette-forming bacterium isolated from a freshwater crater lake (Lake St. Ana, Romania).</title>
        <authorList>
            <person name="Felfoldi T."/>
            <person name="Marton Z."/>
            <person name="Szabo A."/>
            <person name="Mentes A."/>
            <person name="Boka K."/>
            <person name="Marialigeti K."/>
            <person name="Mathe I."/>
            <person name="Koncz M."/>
            <person name="Schumann P."/>
            <person name="Toth E."/>
        </authorList>
    </citation>
    <scope>NUCLEOTIDE SEQUENCE [LARGE SCALE GENOMIC DNA]</scope>
    <source>
        <strain evidence="2 3">SA-279</strain>
    </source>
</reference>
<evidence type="ECO:0000313" key="2">
    <source>
        <dbReference type="EMBL" id="TBW39313.1"/>
    </source>
</evidence>
<dbReference type="AlphaFoldDB" id="A0A4Q9VW64"/>
<feature type="compositionally biased region" description="Low complexity" evidence="1">
    <location>
        <begin position="48"/>
        <end position="57"/>
    </location>
</feature>
<dbReference type="InterPro" id="IPR011681">
    <property type="entry name" value="GcrA"/>
</dbReference>
<dbReference type="EMBL" id="SJFN01000008">
    <property type="protein sequence ID" value="TBW39313.1"/>
    <property type="molecule type" value="Genomic_DNA"/>
</dbReference>
<organism evidence="2 3">
    <name type="scientific">Siculibacillus lacustris</name>
    <dbReference type="NCBI Taxonomy" id="1549641"/>
    <lineage>
        <taxon>Bacteria</taxon>
        <taxon>Pseudomonadati</taxon>
        <taxon>Pseudomonadota</taxon>
        <taxon>Alphaproteobacteria</taxon>
        <taxon>Hyphomicrobiales</taxon>
        <taxon>Ancalomicrobiaceae</taxon>
        <taxon>Siculibacillus</taxon>
    </lineage>
</organism>
<dbReference type="Gene3D" id="1.10.10.60">
    <property type="entry name" value="Homeodomain-like"/>
    <property type="match status" value="1"/>
</dbReference>
<comment type="caution">
    <text evidence="2">The sequence shown here is derived from an EMBL/GenBank/DDBJ whole genome shotgun (WGS) entry which is preliminary data.</text>
</comment>
<keyword evidence="3" id="KW-1185">Reference proteome</keyword>
<proteinExistence type="predicted"/>
<accession>A0A4Q9VW64</accession>
<dbReference type="Pfam" id="PF07750">
    <property type="entry name" value="GcrA"/>
    <property type="match status" value="1"/>
</dbReference>
<name>A0A4Q9VW64_9HYPH</name>
<dbReference type="Proteomes" id="UP000292781">
    <property type="component" value="Unassembled WGS sequence"/>
</dbReference>
<gene>
    <name evidence="2" type="ORF">EYW49_07325</name>
</gene>
<dbReference type="OrthoDB" id="9798071at2"/>
<protein>
    <submittedName>
        <fullName evidence="2">GcrA cell cycle regulator</fullName>
    </submittedName>
</protein>